<dbReference type="EMBL" id="QDKL01000001">
    <property type="protein sequence ID" value="RZF22473.1"/>
    <property type="molecule type" value="Genomic_DNA"/>
</dbReference>
<protein>
    <submittedName>
        <fullName evidence="1">Uncharacterized protein</fullName>
    </submittedName>
</protein>
<keyword evidence="2" id="KW-1185">Reference proteome</keyword>
<comment type="caution">
    <text evidence="1">The sequence shown here is derived from an EMBL/GenBank/DDBJ whole genome shotgun (WGS) entry which is preliminary data.</text>
</comment>
<proteinExistence type="predicted"/>
<dbReference type="Proteomes" id="UP000443582">
    <property type="component" value="Unassembled WGS sequence"/>
</dbReference>
<gene>
    <name evidence="1" type="ORF">DAY19_01505</name>
</gene>
<evidence type="ECO:0000313" key="1">
    <source>
        <dbReference type="EMBL" id="RZF22473.1"/>
    </source>
</evidence>
<name>A0ABY0IK28_9BACT</name>
<organism evidence="1 2">
    <name type="scientific">Halobacteriovorax vibrionivorans</name>
    <dbReference type="NCBI Taxonomy" id="2152716"/>
    <lineage>
        <taxon>Bacteria</taxon>
        <taxon>Pseudomonadati</taxon>
        <taxon>Bdellovibrionota</taxon>
        <taxon>Bacteriovoracia</taxon>
        <taxon>Bacteriovoracales</taxon>
        <taxon>Halobacteriovoraceae</taxon>
        <taxon>Halobacteriovorax</taxon>
    </lineage>
</organism>
<evidence type="ECO:0000313" key="2">
    <source>
        <dbReference type="Proteomes" id="UP000443582"/>
    </source>
</evidence>
<sequence>MENFIDQIIKNLSANGFPQKKVSLPTEKMYEIADSKGLSLNKVLDELREKKMIGSEIGPEKIIFSMEKFENQEDMYAKAQEMMSQMSPEEMQKMQEMVQNMTPEQREQMMEQARKMGML</sequence>
<reference evidence="2" key="1">
    <citation type="journal article" date="2019" name="Int. J. Syst. Evol. Microbiol.">
        <title>Halobacteriovorax valvorus sp. nov., a novel prokaryotic predator isolated from coastal seawater of China.</title>
        <authorList>
            <person name="Chen M.-X."/>
        </authorList>
    </citation>
    <scope>NUCLEOTIDE SEQUENCE [LARGE SCALE GENOMIC DNA]</scope>
    <source>
        <strain evidence="2">BL9</strain>
    </source>
</reference>
<dbReference type="RefSeq" id="WP_114705419.1">
    <property type="nucleotide sequence ID" value="NZ_QDKL01000001.1"/>
</dbReference>
<accession>A0ABY0IK28</accession>